<proteinExistence type="predicted"/>
<dbReference type="InterPro" id="IPR011047">
    <property type="entry name" value="Quinoprotein_ADH-like_sf"/>
</dbReference>
<dbReference type="RefSeq" id="WP_145903963.1">
    <property type="nucleotide sequence ID" value="NZ_BAAAMZ010000008.1"/>
</dbReference>
<dbReference type="SUPFAM" id="SSF50998">
    <property type="entry name" value="Quinoprotein alcohol dehydrogenase-like"/>
    <property type="match status" value="1"/>
</dbReference>
<dbReference type="PANTHER" id="PTHR34512">
    <property type="entry name" value="CELL SURFACE PROTEIN"/>
    <property type="match status" value="1"/>
</dbReference>
<keyword evidence="2" id="KW-0812">Transmembrane</keyword>
<comment type="caution">
    <text evidence="4">The sequence shown here is derived from an EMBL/GenBank/DDBJ whole genome shotgun (WGS) entry which is preliminary data.</text>
</comment>
<reference evidence="4 5" key="1">
    <citation type="submission" date="2019-06" db="EMBL/GenBank/DDBJ databases">
        <title>Sequencing the genomes of 1000 actinobacteria strains.</title>
        <authorList>
            <person name="Klenk H.-P."/>
        </authorList>
    </citation>
    <scope>NUCLEOTIDE SEQUENCE [LARGE SCALE GENOMIC DNA]</scope>
    <source>
        <strain evidence="4 5">DSM 44826</strain>
    </source>
</reference>
<evidence type="ECO:0000259" key="3">
    <source>
        <dbReference type="Pfam" id="PF13360"/>
    </source>
</evidence>
<keyword evidence="2" id="KW-0472">Membrane</keyword>
<dbReference type="Gene3D" id="2.130.10.10">
    <property type="entry name" value="YVTN repeat-like/Quinoprotein amine dehydrogenase"/>
    <property type="match status" value="1"/>
</dbReference>
<feature type="transmembrane region" description="Helical" evidence="2">
    <location>
        <begin position="130"/>
        <end position="153"/>
    </location>
</feature>
<gene>
    <name evidence="4" type="ORF">FHX73_111245</name>
</gene>
<dbReference type="PANTHER" id="PTHR34512:SF30">
    <property type="entry name" value="OUTER MEMBRANE PROTEIN ASSEMBLY FACTOR BAMB"/>
    <property type="match status" value="1"/>
</dbReference>
<dbReference type="InterPro" id="IPR002372">
    <property type="entry name" value="PQQ_rpt_dom"/>
</dbReference>
<feature type="compositionally biased region" description="Low complexity" evidence="1">
    <location>
        <begin position="81"/>
        <end position="102"/>
    </location>
</feature>
<feature type="compositionally biased region" description="Pro residues" evidence="1">
    <location>
        <begin position="71"/>
        <end position="80"/>
    </location>
</feature>
<keyword evidence="2" id="KW-1133">Transmembrane helix</keyword>
<dbReference type="OrthoDB" id="3944519at2"/>
<protein>
    <submittedName>
        <fullName evidence="4">Putative pyrroloquinoline-quinone binding quinoprotein</fullName>
    </submittedName>
</protein>
<organism evidence="4 5">
    <name type="scientific">Kitasatospora viridis</name>
    <dbReference type="NCBI Taxonomy" id="281105"/>
    <lineage>
        <taxon>Bacteria</taxon>
        <taxon>Bacillati</taxon>
        <taxon>Actinomycetota</taxon>
        <taxon>Actinomycetes</taxon>
        <taxon>Kitasatosporales</taxon>
        <taxon>Streptomycetaceae</taxon>
        <taxon>Kitasatospora</taxon>
    </lineage>
</organism>
<feature type="compositionally biased region" description="Low complexity" evidence="1">
    <location>
        <begin position="48"/>
        <end position="70"/>
    </location>
</feature>
<evidence type="ECO:0000313" key="4">
    <source>
        <dbReference type="EMBL" id="TWF97465.1"/>
    </source>
</evidence>
<feature type="domain" description="Pyrrolo-quinoline quinone repeat" evidence="3">
    <location>
        <begin position="199"/>
        <end position="410"/>
    </location>
</feature>
<evidence type="ECO:0000256" key="2">
    <source>
        <dbReference type="SAM" id="Phobius"/>
    </source>
</evidence>
<feature type="region of interest" description="Disordered" evidence="1">
    <location>
        <begin position="161"/>
        <end position="180"/>
    </location>
</feature>
<accession>A0A561UDQ4</accession>
<dbReference type="EMBL" id="VIWT01000001">
    <property type="protein sequence ID" value="TWF97465.1"/>
    <property type="molecule type" value="Genomic_DNA"/>
</dbReference>
<dbReference type="Pfam" id="PF13360">
    <property type="entry name" value="PQQ_2"/>
    <property type="match status" value="1"/>
</dbReference>
<feature type="compositionally biased region" description="Pro residues" evidence="1">
    <location>
        <begin position="103"/>
        <end position="122"/>
    </location>
</feature>
<dbReference type="InterPro" id="IPR015943">
    <property type="entry name" value="WD40/YVTN_repeat-like_dom_sf"/>
</dbReference>
<evidence type="ECO:0000256" key="1">
    <source>
        <dbReference type="SAM" id="MobiDB-lite"/>
    </source>
</evidence>
<dbReference type="Proteomes" id="UP000317940">
    <property type="component" value="Unassembled WGS sequence"/>
</dbReference>
<evidence type="ECO:0000313" key="5">
    <source>
        <dbReference type="Proteomes" id="UP000317940"/>
    </source>
</evidence>
<sequence length="565" mass="57737">MAGDQPDQRTQLDGASVPPPAQPPAGGADINYQPTATAFPAQAGGGADTPAPGAPVGPYDPQAAAGYGYPQPGPAQPAPPQSGYGAPQAGYGQPAPGPNYAYPQPPQQQPQPNYYPGPPTQPPVKQRNPVMVFGAIAGSVLAIGIVIGLIVLFQPNHNPGSTAGSTSGTAGGPGTTTNAPVANALNATWTAPKPTDGGADHRLLGVWTTGKLVIRGDAEALTAYNQSDGQVAWTLPSPSGTKAFCSMSRDANSNNIGAVSFNLGDDDCSAVGAVDATTGKLIFKVGQPQGQSKSFDTQVTVTDTSIAAASGSLLAGFSITDGHQLWSYQPRGQFCNDSADAAGGLVVVSDFCADSSPTQVMQVLNADTGKSTASITLSTENDRISQIVSVKPLVVQVSSDSDSDYLLQIDNSGNAGNKIPLKVTGQDKLQLSSASAAEAKDVVIGNTLYVQVEQNSKPAVEALDLGTGKALWTSDGGAAQGLRLVDKSSVSSPAVIAIDGYDKGARLGNLSTTDGSFTPIASFNKKDLGFMSFSDTEVLMSNDTKSVLAVQGLPIENTVQMFNRK</sequence>
<dbReference type="AlphaFoldDB" id="A0A561UDQ4"/>
<name>A0A561UDQ4_9ACTN</name>
<feature type="region of interest" description="Disordered" evidence="1">
    <location>
        <begin position="1"/>
        <end position="123"/>
    </location>
</feature>
<keyword evidence="5" id="KW-1185">Reference proteome</keyword>